<dbReference type="SUPFAM" id="SSF56672">
    <property type="entry name" value="DNA/RNA polymerases"/>
    <property type="match status" value="1"/>
</dbReference>
<dbReference type="SUPFAM" id="SSF53098">
    <property type="entry name" value="Ribonuclease H-like"/>
    <property type="match status" value="1"/>
</dbReference>
<evidence type="ECO:0000313" key="3">
    <source>
        <dbReference type="Proteomes" id="UP001172457"/>
    </source>
</evidence>
<evidence type="ECO:0000313" key="2">
    <source>
        <dbReference type="EMBL" id="KAJ9555944.1"/>
    </source>
</evidence>
<dbReference type="Proteomes" id="UP001172457">
    <property type="component" value="Chromosome 3"/>
</dbReference>
<sequence>MGISHFTTPPHTPEQNGIAERRHRHIVETGLALPALCWSTTHILVSCLSNGGLSYQSPTHTDFPYHILHRTTPNYTKLKTFGCLCYPWLKPYVTSKLQPNNNRVYFLVTIWTNPLTNALILQHIDSIILAMSHLLRMNFLPKGSFPPLPPMMHSLNPSLFPLHPILLPHHILPSRHLLPNPHLINSINALHRLMHPLPLLTPSSNNLSHRPLLLTPLPPPPALTPLSPTNLFHLSQQSRHPLPLHPSLPCLLETGSQILNTTILSLLIPPLFIPFRTLEPTAHLQTSKDPLWRKAMDDEYNALLRNQTWELVAPTSRPPTGCKWIFRVQRHPDGSIAKYKARLVAKGFLQEYGKDYFDTFSPVTTGPLQYFAFTCPVISFAVNKLSQFMHQPTQTHWQALKHLLRYLKGTIYHGFFLRKNSPLELNAFSDSNWRVSSAGRSTTAYVIYLDGNIISWKFARQKSVSCSSTEAVYKALANAAAELAWVENILKELGISIRVSPLLYCNNTGATSLCANPVYHSRMKHVVLDYHFVRERMSVLFEIIISTLKIN</sequence>
<name>A0AA38T7U7_9ASTR</name>
<dbReference type="PANTHER" id="PTHR11439">
    <property type="entry name" value="GAG-POL-RELATED RETROTRANSPOSON"/>
    <property type="match status" value="1"/>
</dbReference>
<organism evidence="2 3">
    <name type="scientific">Centaurea solstitialis</name>
    <name type="common">yellow star-thistle</name>
    <dbReference type="NCBI Taxonomy" id="347529"/>
    <lineage>
        <taxon>Eukaryota</taxon>
        <taxon>Viridiplantae</taxon>
        <taxon>Streptophyta</taxon>
        <taxon>Embryophyta</taxon>
        <taxon>Tracheophyta</taxon>
        <taxon>Spermatophyta</taxon>
        <taxon>Magnoliopsida</taxon>
        <taxon>eudicotyledons</taxon>
        <taxon>Gunneridae</taxon>
        <taxon>Pentapetalae</taxon>
        <taxon>asterids</taxon>
        <taxon>campanulids</taxon>
        <taxon>Asterales</taxon>
        <taxon>Asteraceae</taxon>
        <taxon>Carduoideae</taxon>
        <taxon>Cardueae</taxon>
        <taxon>Centaureinae</taxon>
        <taxon>Centaurea</taxon>
    </lineage>
</organism>
<gene>
    <name evidence="2" type="ORF">OSB04_010558</name>
</gene>
<dbReference type="EMBL" id="JARYMX010000003">
    <property type="protein sequence ID" value="KAJ9555944.1"/>
    <property type="molecule type" value="Genomic_DNA"/>
</dbReference>
<dbReference type="PANTHER" id="PTHR11439:SF450">
    <property type="entry name" value="REVERSE TRANSCRIPTASE TY1_COPIA-TYPE DOMAIN-CONTAINING PROTEIN"/>
    <property type="match status" value="1"/>
</dbReference>
<protein>
    <recommendedName>
        <fullName evidence="1">Reverse transcriptase Ty1/copia-type domain-containing protein</fullName>
    </recommendedName>
</protein>
<keyword evidence="3" id="KW-1185">Reference proteome</keyword>
<dbReference type="Gene3D" id="3.30.420.10">
    <property type="entry name" value="Ribonuclease H-like superfamily/Ribonuclease H"/>
    <property type="match status" value="1"/>
</dbReference>
<comment type="caution">
    <text evidence="2">The sequence shown here is derived from an EMBL/GenBank/DDBJ whole genome shotgun (WGS) entry which is preliminary data.</text>
</comment>
<reference evidence="2" key="1">
    <citation type="submission" date="2023-03" db="EMBL/GenBank/DDBJ databases">
        <title>Chromosome-scale reference genome and RAD-based genetic map of yellow starthistle (Centaurea solstitialis) reveal putative structural variation and QTLs associated with invader traits.</title>
        <authorList>
            <person name="Reatini B."/>
            <person name="Cang F.A."/>
            <person name="Jiang Q."/>
            <person name="Mckibben M.T.W."/>
            <person name="Barker M.S."/>
            <person name="Rieseberg L.H."/>
            <person name="Dlugosch K.M."/>
        </authorList>
    </citation>
    <scope>NUCLEOTIDE SEQUENCE</scope>
    <source>
        <strain evidence="2">CAN-66</strain>
        <tissue evidence="2">Leaf</tissue>
    </source>
</reference>
<accession>A0AA38T7U7</accession>
<feature type="domain" description="Reverse transcriptase Ty1/copia-type" evidence="1">
    <location>
        <begin position="306"/>
        <end position="364"/>
    </location>
</feature>
<dbReference type="InterPro" id="IPR043502">
    <property type="entry name" value="DNA/RNA_pol_sf"/>
</dbReference>
<dbReference type="AlphaFoldDB" id="A0AA38T7U7"/>
<dbReference type="GO" id="GO:0003676">
    <property type="term" value="F:nucleic acid binding"/>
    <property type="evidence" value="ECO:0007669"/>
    <property type="project" value="InterPro"/>
</dbReference>
<proteinExistence type="predicted"/>
<dbReference type="InterPro" id="IPR036397">
    <property type="entry name" value="RNaseH_sf"/>
</dbReference>
<dbReference type="InterPro" id="IPR013103">
    <property type="entry name" value="RVT_2"/>
</dbReference>
<dbReference type="InterPro" id="IPR012337">
    <property type="entry name" value="RNaseH-like_sf"/>
</dbReference>
<dbReference type="CDD" id="cd09272">
    <property type="entry name" value="RNase_HI_RT_Ty1"/>
    <property type="match status" value="1"/>
</dbReference>
<dbReference type="Pfam" id="PF07727">
    <property type="entry name" value="RVT_2"/>
    <property type="match status" value="1"/>
</dbReference>
<evidence type="ECO:0000259" key="1">
    <source>
        <dbReference type="Pfam" id="PF07727"/>
    </source>
</evidence>